<evidence type="ECO:0000313" key="3">
    <source>
        <dbReference type="Proteomes" id="UP000315673"/>
    </source>
</evidence>
<sequence>MAMKRLRSPKDCCVAAVRKDPEAAFCEECGQPLARCMAFAECGGLVGDDGLCHVCVDPHLQIIPGATMNAPIGGSVALPFDLYNSSTIDRPLFVTGLWSREKGDWREERLGWETLDPGTRAPASVTAQEFDRAGLHEVEIMWTVATRWRARQENFAFSSRVLLNVAGESAGAAGPVVQISSENAMNGNVIQITDNTSRGSKDDGKVVSAIDMNIHRLDVEERRLGLRGITEDLRVPRSVAFRFAGFGKQQTPALELPISTPDGILAFGRSKTRAAGGEGDVHLTVVDQSGATDTDQSLQLSRRHFELYVENDRLMLRASGSNGLRINGSALGPDKIVPLNDGDVIEPLVKAPGALKLAVRFAREFDRVSLVTVTRTPAIQESAA</sequence>
<dbReference type="SUPFAM" id="SSF49879">
    <property type="entry name" value="SMAD/FHA domain"/>
    <property type="match status" value="1"/>
</dbReference>
<dbReference type="PROSITE" id="PS50006">
    <property type="entry name" value="FHA_DOMAIN"/>
    <property type="match status" value="1"/>
</dbReference>
<protein>
    <submittedName>
        <fullName evidence="2">FHA domain-containing protein</fullName>
    </submittedName>
</protein>
<dbReference type="Gene3D" id="2.60.200.20">
    <property type="match status" value="1"/>
</dbReference>
<dbReference type="EMBL" id="CP042306">
    <property type="protein sequence ID" value="QDZ08775.1"/>
    <property type="molecule type" value="Genomic_DNA"/>
</dbReference>
<evidence type="ECO:0000313" key="2">
    <source>
        <dbReference type="EMBL" id="QDZ08775.1"/>
    </source>
</evidence>
<evidence type="ECO:0000259" key="1">
    <source>
        <dbReference type="PROSITE" id="PS50006"/>
    </source>
</evidence>
<reference evidence="2 3" key="1">
    <citation type="submission" date="2019-07" db="EMBL/GenBank/DDBJ databases">
        <title>Full genome sequence of Sphingomonas sp. 4R-6-7(HKS19).</title>
        <authorList>
            <person name="Im W.-T."/>
        </authorList>
    </citation>
    <scope>NUCLEOTIDE SEQUENCE [LARGE SCALE GENOMIC DNA]</scope>
    <source>
        <strain evidence="2 3">HKS19</strain>
    </source>
</reference>
<feature type="domain" description="FHA" evidence="1">
    <location>
        <begin position="265"/>
        <end position="331"/>
    </location>
</feature>
<accession>A0A5B8LM90</accession>
<dbReference type="Proteomes" id="UP000315673">
    <property type="component" value="Chromosome"/>
</dbReference>
<dbReference type="Pfam" id="PF00498">
    <property type="entry name" value="FHA"/>
    <property type="match status" value="1"/>
</dbReference>
<dbReference type="CDD" id="cd00060">
    <property type="entry name" value="FHA"/>
    <property type="match status" value="1"/>
</dbReference>
<proteinExistence type="predicted"/>
<dbReference type="InterPro" id="IPR000253">
    <property type="entry name" value="FHA_dom"/>
</dbReference>
<name>A0A5B8LM90_9SPHN</name>
<keyword evidence="3" id="KW-1185">Reference proteome</keyword>
<organism evidence="2 3">
    <name type="scientific">Sphingomonas panacisoli</name>
    <dbReference type="NCBI Taxonomy" id="1813879"/>
    <lineage>
        <taxon>Bacteria</taxon>
        <taxon>Pseudomonadati</taxon>
        <taxon>Pseudomonadota</taxon>
        <taxon>Alphaproteobacteria</taxon>
        <taxon>Sphingomonadales</taxon>
        <taxon>Sphingomonadaceae</taxon>
        <taxon>Sphingomonas</taxon>
    </lineage>
</organism>
<dbReference type="InterPro" id="IPR008984">
    <property type="entry name" value="SMAD_FHA_dom_sf"/>
</dbReference>
<dbReference type="OrthoDB" id="7615209at2"/>
<gene>
    <name evidence="2" type="ORF">FPZ24_15950</name>
</gene>
<dbReference type="KEGG" id="spai:FPZ24_15950"/>
<dbReference type="AlphaFoldDB" id="A0A5B8LM90"/>